<dbReference type="InterPro" id="IPR046799">
    <property type="entry name" value="ROXA-like_wH"/>
</dbReference>
<feature type="domain" description="JmjC" evidence="6">
    <location>
        <begin position="94"/>
        <end position="220"/>
    </location>
</feature>
<name>A0ABU6K2R4_9RHOO</name>
<evidence type="ECO:0000256" key="4">
    <source>
        <dbReference type="ARBA" id="ARBA00023002"/>
    </source>
</evidence>
<dbReference type="RefSeq" id="WP_327599181.1">
    <property type="nucleotide sequence ID" value="NZ_JAYXHS010000002.1"/>
</dbReference>
<dbReference type="InterPro" id="IPR039994">
    <property type="entry name" value="NO66-like"/>
</dbReference>
<proteinExistence type="predicted"/>
<evidence type="ECO:0000313" key="8">
    <source>
        <dbReference type="Proteomes" id="UP001331561"/>
    </source>
</evidence>
<dbReference type="Pfam" id="PF20514">
    <property type="entry name" value="WHD_ROXA"/>
    <property type="match status" value="1"/>
</dbReference>
<evidence type="ECO:0000256" key="5">
    <source>
        <dbReference type="ARBA" id="ARBA00023004"/>
    </source>
</evidence>
<keyword evidence="5" id="KW-0408">Iron</keyword>
<dbReference type="Proteomes" id="UP001331561">
    <property type="component" value="Unassembled WGS sequence"/>
</dbReference>
<sequence>MTEALLGGMKPQQFLDEYWQKKPLLIRNAIPGFQGLLTPAQAKELTADEDVESRLVHAGNDGWDMINGPLRKRDFPRSGPWTVLIQGLNLLLEEGDALLRQFSFIPFTRLDDLMVSYATDGGGVGPHFDSYDVFLLQGLGQRRWQISAQKDLTLLDDVPLKILKNFSPTQEWILNPGDMLYLPPKYAHNGTAIGECMTYSIGFRAPSARELSSAFLGFLEEKLSLEGLYTDPDLRATPTPARIPDEMAVRVAEMLSRIRWAQRDVTEFLGQYLSEPKAHVFFDPPHEELSPAAFKRAALTNGLRLDLRTQMLYAGGKFFLNGEVVIIPAADAKAFRRLANERTLSELKSLSQTGWDLLSDWYADGFLHLQQKM</sequence>
<dbReference type="Gene3D" id="2.60.120.650">
    <property type="entry name" value="Cupin"/>
    <property type="match status" value="1"/>
</dbReference>
<keyword evidence="4" id="KW-0560">Oxidoreductase</keyword>
<dbReference type="EMBL" id="JAYXHS010000002">
    <property type="protein sequence ID" value="MEC5386207.1"/>
    <property type="molecule type" value="Genomic_DNA"/>
</dbReference>
<comment type="cofactor">
    <cofactor evidence="1">
        <name>Fe(2+)</name>
        <dbReference type="ChEBI" id="CHEBI:29033"/>
    </cofactor>
</comment>
<keyword evidence="3" id="KW-0223">Dioxygenase</keyword>
<dbReference type="PROSITE" id="PS51184">
    <property type="entry name" value="JMJC"/>
    <property type="match status" value="1"/>
</dbReference>
<keyword evidence="2" id="KW-0479">Metal-binding</keyword>
<accession>A0ABU6K2R4</accession>
<dbReference type="SUPFAM" id="SSF51197">
    <property type="entry name" value="Clavaminate synthase-like"/>
    <property type="match status" value="1"/>
</dbReference>
<dbReference type="Pfam" id="PF08007">
    <property type="entry name" value="JmjC_2"/>
    <property type="match status" value="1"/>
</dbReference>
<dbReference type="SMART" id="SM00558">
    <property type="entry name" value="JmjC"/>
    <property type="match status" value="1"/>
</dbReference>
<evidence type="ECO:0000256" key="2">
    <source>
        <dbReference type="ARBA" id="ARBA00022723"/>
    </source>
</evidence>
<keyword evidence="8" id="KW-1185">Reference proteome</keyword>
<dbReference type="PANTHER" id="PTHR13096:SF8">
    <property type="entry name" value="RIBOSOMAL OXYGENASE 1"/>
    <property type="match status" value="1"/>
</dbReference>
<organism evidence="7 8">
    <name type="scientific">Uliginosibacterium silvisoli</name>
    <dbReference type="NCBI Taxonomy" id="3114758"/>
    <lineage>
        <taxon>Bacteria</taxon>
        <taxon>Pseudomonadati</taxon>
        <taxon>Pseudomonadota</taxon>
        <taxon>Betaproteobacteria</taxon>
        <taxon>Rhodocyclales</taxon>
        <taxon>Zoogloeaceae</taxon>
        <taxon>Uliginosibacterium</taxon>
    </lineage>
</organism>
<reference evidence="7 8" key="1">
    <citation type="submission" date="2024-01" db="EMBL/GenBank/DDBJ databases">
        <title>Uliginosibacterium soil sp. nov.</title>
        <authorList>
            <person name="Lv Y."/>
        </authorList>
    </citation>
    <scope>NUCLEOTIDE SEQUENCE [LARGE SCALE GENOMIC DNA]</scope>
    <source>
        <strain evidence="7 8">H3</strain>
    </source>
</reference>
<dbReference type="InterPro" id="IPR003347">
    <property type="entry name" value="JmjC_dom"/>
</dbReference>
<evidence type="ECO:0000313" key="7">
    <source>
        <dbReference type="EMBL" id="MEC5386207.1"/>
    </source>
</evidence>
<evidence type="ECO:0000256" key="3">
    <source>
        <dbReference type="ARBA" id="ARBA00022964"/>
    </source>
</evidence>
<gene>
    <name evidence="7" type="ORF">VVD49_10750</name>
</gene>
<dbReference type="PANTHER" id="PTHR13096">
    <property type="entry name" value="MINA53 MYC INDUCED NUCLEAR ANTIGEN"/>
    <property type="match status" value="1"/>
</dbReference>
<protein>
    <submittedName>
        <fullName evidence="7">Cupin domain-containing protein</fullName>
    </submittedName>
</protein>
<evidence type="ECO:0000256" key="1">
    <source>
        <dbReference type="ARBA" id="ARBA00001954"/>
    </source>
</evidence>
<dbReference type="Gene3D" id="3.40.366.30">
    <property type="entry name" value="50S ribosomal protein L16 arginine hydroxylase, Chain A, Domain 2"/>
    <property type="match status" value="1"/>
</dbReference>
<comment type="caution">
    <text evidence="7">The sequence shown here is derived from an EMBL/GenBank/DDBJ whole genome shotgun (WGS) entry which is preliminary data.</text>
</comment>
<evidence type="ECO:0000259" key="6">
    <source>
        <dbReference type="PROSITE" id="PS51184"/>
    </source>
</evidence>